<accession>A0AAD7SWZ2</accession>
<sequence>MARVFPSPRSSLLLLAVLGMATLSSGFPLPRLRPLESSRFSSPPLDQEVSKLAQWELLYPFFSLRDWSIQMMSPSEFASPKPKPQLMADDSWVPVSQSQMEALTEEAELDKSWPSDSSPWPANEEKRNTVVADDTAFRHKSKLLSAMERQNWLNSYMQKLLVVDSP</sequence>
<name>A0AAD7SWZ2_9TELE</name>
<evidence type="ECO:0000256" key="9">
    <source>
        <dbReference type="SAM" id="MobiDB-lite"/>
    </source>
</evidence>
<evidence type="ECO:0000313" key="12">
    <source>
        <dbReference type="Proteomes" id="UP001221898"/>
    </source>
</evidence>
<keyword evidence="6 10" id="KW-0732">Signal</keyword>
<dbReference type="PANTHER" id="PTHR28585">
    <property type="entry name" value="TUBEROINFUNDIBULAR PEPTIDE OF 39 RESIDUES"/>
    <property type="match status" value="1"/>
</dbReference>
<dbReference type="GO" id="GO:0005576">
    <property type="term" value="C:extracellular region"/>
    <property type="evidence" value="ECO:0007669"/>
    <property type="project" value="UniProtKB-SubCell"/>
</dbReference>
<evidence type="ECO:0000256" key="2">
    <source>
        <dbReference type="ARBA" id="ARBA00006307"/>
    </source>
</evidence>
<dbReference type="AlphaFoldDB" id="A0AAD7SWZ2"/>
<feature type="signal peptide" evidence="10">
    <location>
        <begin position="1"/>
        <end position="26"/>
    </location>
</feature>
<keyword evidence="12" id="KW-1185">Reference proteome</keyword>
<feature type="chain" id="PRO_5041907120" description="Tuberoinfundibular peptide of 39 residues" evidence="10">
    <location>
        <begin position="27"/>
        <end position="166"/>
    </location>
</feature>
<dbReference type="EMBL" id="JAINUG010000027">
    <property type="protein sequence ID" value="KAJ8410314.1"/>
    <property type="molecule type" value="Genomic_DNA"/>
</dbReference>
<protein>
    <recommendedName>
        <fullName evidence="3">Tuberoinfundibular peptide of 39 residues</fullName>
    </recommendedName>
    <alternativeName>
        <fullName evidence="8">Parathyroid hormone 2</fullName>
    </alternativeName>
</protein>
<dbReference type="PANTHER" id="PTHR28585:SF1">
    <property type="entry name" value="TUBEROINFUNDIBULAR PEPTIDE OF 39 RESIDUES"/>
    <property type="match status" value="1"/>
</dbReference>
<dbReference type="InterPro" id="IPR029396">
    <property type="entry name" value="TIP39"/>
</dbReference>
<evidence type="ECO:0000256" key="7">
    <source>
        <dbReference type="ARBA" id="ARBA00023320"/>
    </source>
</evidence>
<feature type="region of interest" description="Disordered" evidence="9">
    <location>
        <begin position="104"/>
        <end position="129"/>
    </location>
</feature>
<evidence type="ECO:0000256" key="6">
    <source>
        <dbReference type="ARBA" id="ARBA00022729"/>
    </source>
</evidence>
<evidence type="ECO:0000313" key="11">
    <source>
        <dbReference type="EMBL" id="KAJ8410314.1"/>
    </source>
</evidence>
<organism evidence="11 12">
    <name type="scientific">Aldrovandia affinis</name>
    <dbReference type="NCBI Taxonomy" id="143900"/>
    <lineage>
        <taxon>Eukaryota</taxon>
        <taxon>Metazoa</taxon>
        <taxon>Chordata</taxon>
        <taxon>Craniata</taxon>
        <taxon>Vertebrata</taxon>
        <taxon>Euteleostomi</taxon>
        <taxon>Actinopterygii</taxon>
        <taxon>Neopterygii</taxon>
        <taxon>Teleostei</taxon>
        <taxon>Notacanthiformes</taxon>
        <taxon>Halosauridae</taxon>
        <taxon>Aldrovandia</taxon>
    </lineage>
</organism>
<evidence type="ECO:0000256" key="3">
    <source>
        <dbReference type="ARBA" id="ARBA00021831"/>
    </source>
</evidence>
<dbReference type="GO" id="GO:0007218">
    <property type="term" value="P:neuropeptide signaling pathway"/>
    <property type="evidence" value="ECO:0007669"/>
    <property type="project" value="UniProtKB-KW"/>
</dbReference>
<evidence type="ECO:0000256" key="5">
    <source>
        <dbReference type="ARBA" id="ARBA00022685"/>
    </source>
</evidence>
<reference evidence="11" key="1">
    <citation type="journal article" date="2023" name="Science">
        <title>Genome structures resolve the early diversification of teleost fishes.</title>
        <authorList>
            <person name="Parey E."/>
            <person name="Louis A."/>
            <person name="Montfort J."/>
            <person name="Bouchez O."/>
            <person name="Roques C."/>
            <person name="Iampietro C."/>
            <person name="Lluch J."/>
            <person name="Castinel A."/>
            <person name="Donnadieu C."/>
            <person name="Desvignes T."/>
            <person name="Floi Bucao C."/>
            <person name="Jouanno E."/>
            <person name="Wen M."/>
            <person name="Mejri S."/>
            <person name="Dirks R."/>
            <person name="Jansen H."/>
            <person name="Henkel C."/>
            <person name="Chen W.J."/>
            <person name="Zahm M."/>
            <person name="Cabau C."/>
            <person name="Klopp C."/>
            <person name="Thompson A.W."/>
            <person name="Robinson-Rechavi M."/>
            <person name="Braasch I."/>
            <person name="Lecointre G."/>
            <person name="Bobe J."/>
            <person name="Postlethwait J.H."/>
            <person name="Berthelot C."/>
            <person name="Roest Crollius H."/>
            <person name="Guiguen Y."/>
        </authorList>
    </citation>
    <scope>NUCLEOTIDE SEQUENCE</scope>
    <source>
        <strain evidence="11">NC1722</strain>
    </source>
</reference>
<dbReference type="Pfam" id="PF14980">
    <property type="entry name" value="TIP39"/>
    <property type="match status" value="1"/>
</dbReference>
<comment type="caution">
    <text evidence="11">The sequence shown here is derived from an EMBL/GenBank/DDBJ whole genome shotgun (WGS) entry which is preliminary data.</text>
</comment>
<keyword evidence="5" id="KW-0165">Cleavage on pair of basic residues</keyword>
<evidence type="ECO:0000256" key="8">
    <source>
        <dbReference type="ARBA" id="ARBA00030147"/>
    </source>
</evidence>
<evidence type="ECO:0000256" key="1">
    <source>
        <dbReference type="ARBA" id="ARBA00004613"/>
    </source>
</evidence>
<comment type="subcellular location">
    <subcellularLocation>
        <location evidence="1">Secreted</location>
    </subcellularLocation>
</comment>
<comment type="similarity">
    <text evidence="2">Belongs to the parathyroid hormone family.</text>
</comment>
<evidence type="ECO:0000256" key="4">
    <source>
        <dbReference type="ARBA" id="ARBA00022525"/>
    </source>
</evidence>
<dbReference type="Proteomes" id="UP001221898">
    <property type="component" value="Unassembled WGS sequence"/>
</dbReference>
<proteinExistence type="inferred from homology"/>
<gene>
    <name evidence="11" type="ORF">AAFF_G00202950</name>
</gene>
<keyword evidence="4" id="KW-0964">Secreted</keyword>
<keyword evidence="7" id="KW-0527">Neuropeptide</keyword>
<evidence type="ECO:0000256" key="10">
    <source>
        <dbReference type="SAM" id="SignalP"/>
    </source>
</evidence>
<feature type="compositionally biased region" description="Low complexity" evidence="9">
    <location>
        <begin position="112"/>
        <end position="121"/>
    </location>
</feature>